<evidence type="ECO:0000259" key="2">
    <source>
        <dbReference type="SMART" id="SM00746"/>
    </source>
</evidence>
<accession>A0ABW0KVY7</accession>
<dbReference type="SMART" id="SM00746">
    <property type="entry name" value="TRASH"/>
    <property type="match status" value="1"/>
</dbReference>
<dbReference type="InterPro" id="IPR011017">
    <property type="entry name" value="TRASH_dom"/>
</dbReference>
<dbReference type="Pfam" id="PF04945">
    <property type="entry name" value="YHS"/>
    <property type="match status" value="1"/>
</dbReference>
<keyword evidence="4" id="KW-1185">Reference proteome</keyword>
<proteinExistence type="predicted"/>
<dbReference type="EMBL" id="JBHSMQ010000012">
    <property type="protein sequence ID" value="MFC5457700.1"/>
    <property type="molecule type" value="Genomic_DNA"/>
</dbReference>
<feature type="domain" description="TRASH" evidence="2">
    <location>
        <begin position="39"/>
        <end position="77"/>
    </location>
</feature>
<dbReference type="PROSITE" id="PS51257">
    <property type="entry name" value="PROKAR_LIPOPROTEIN"/>
    <property type="match status" value="1"/>
</dbReference>
<comment type="caution">
    <text evidence="3">The sequence shown here is derived from an EMBL/GenBank/DDBJ whole genome shotgun (WGS) entry which is preliminary data.</text>
</comment>
<name>A0ABW0KVY7_9BACT</name>
<organism evidence="3 4">
    <name type="scientific">Prosthecobacter fluviatilis</name>
    <dbReference type="NCBI Taxonomy" id="445931"/>
    <lineage>
        <taxon>Bacteria</taxon>
        <taxon>Pseudomonadati</taxon>
        <taxon>Verrucomicrobiota</taxon>
        <taxon>Verrucomicrobiia</taxon>
        <taxon>Verrucomicrobiales</taxon>
        <taxon>Verrucomicrobiaceae</taxon>
        <taxon>Prosthecobacter</taxon>
    </lineage>
</organism>
<dbReference type="InterPro" id="IPR012348">
    <property type="entry name" value="RNR-like"/>
</dbReference>
<dbReference type="Proteomes" id="UP001596052">
    <property type="component" value="Unassembled WGS sequence"/>
</dbReference>
<protein>
    <submittedName>
        <fullName evidence="3">YHS domain-containing protein</fullName>
    </submittedName>
</protein>
<dbReference type="InterPro" id="IPR007029">
    <property type="entry name" value="YHS_dom"/>
</dbReference>
<keyword evidence="1" id="KW-0732">Signal</keyword>
<feature type="chain" id="PRO_5046596094" evidence="1">
    <location>
        <begin position="23"/>
        <end position="84"/>
    </location>
</feature>
<evidence type="ECO:0000256" key="1">
    <source>
        <dbReference type="SAM" id="SignalP"/>
    </source>
</evidence>
<sequence length="84" mass="8871">MKTNTLILLAALLLSLGLVSCASTSATTGGTKPYPLKVCLVTGNDLDSMGGPVSTVYNGQEIKFCCKPCLRKFEANPAKYLSKL</sequence>
<feature type="signal peptide" evidence="1">
    <location>
        <begin position="1"/>
        <end position="22"/>
    </location>
</feature>
<dbReference type="RefSeq" id="WP_377171298.1">
    <property type="nucleotide sequence ID" value="NZ_JBHSMQ010000012.1"/>
</dbReference>
<evidence type="ECO:0000313" key="3">
    <source>
        <dbReference type="EMBL" id="MFC5457700.1"/>
    </source>
</evidence>
<gene>
    <name evidence="3" type="ORF">ACFQDI_22720</name>
</gene>
<evidence type="ECO:0000313" key="4">
    <source>
        <dbReference type="Proteomes" id="UP001596052"/>
    </source>
</evidence>
<reference evidence="4" key="1">
    <citation type="journal article" date="2019" name="Int. J. Syst. Evol. Microbiol.">
        <title>The Global Catalogue of Microorganisms (GCM) 10K type strain sequencing project: providing services to taxonomists for standard genome sequencing and annotation.</title>
        <authorList>
            <consortium name="The Broad Institute Genomics Platform"/>
            <consortium name="The Broad Institute Genome Sequencing Center for Infectious Disease"/>
            <person name="Wu L."/>
            <person name="Ma J."/>
        </authorList>
    </citation>
    <scope>NUCLEOTIDE SEQUENCE [LARGE SCALE GENOMIC DNA]</scope>
    <source>
        <strain evidence="4">CGMCC 4.1469</strain>
    </source>
</reference>
<dbReference type="Gene3D" id="1.10.620.20">
    <property type="entry name" value="Ribonucleotide Reductase, subunit A"/>
    <property type="match status" value="1"/>
</dbReference>